<feature type="domain" description="Spore germination GerAC-like C-terminal" evidence="8">
    <location>
        <begin position="198"/>
        <end position="357"/>
    </location>
</feature>
<keyword evidence="6" id="KW-0564">Palmitate</keyword>
<evidence type="ECO:0000256" key="3">
    <source>
        <dbReference type="ARBA" id="ARBA00022544"/>
    </source>
</evidence>
<dbReference type="PANTHER" id="PTHR35789:SF1">
    <property type="entry name" value="SPORE GERMINATION PROTEIN B3"/>
    <property type="match status" value="1"/>
</dbReference>
<dbReference type="NCBIfam" id="TIGR02887">
    <property type="entry name" value="spore_ger_x_C"/>
    <property type="match status" value="1"/>
</dbReference>
<protein>
    <submittedName>
        <fullName evidence="10">Ger(X)C family germination protein</fullName>
    </submittedName>
</protein>
<dbReference type="PANTHER" id="PTHR35789">
    <property type="entry name" value="SPORE GERMINATION PROTEIN B3"/>
    <property type="match status" value="1"/>
</dbReference>
<dbReference type="Proteomes" id="UP001234495">
    <property type="component" value="Unassembled WGS sequence"/>
</dbReference>
<dbReference type="Pfam" id="PF25198">
    <property type="entry name" value="Spore_GerAC_N"/>
    <property type="match status" value="1"/>
</dbReference>
<accession>A0ABT9ZK36</accession>
<sequence length="360" mass="41026">MIKQRKIYVLVTIIICLACLVGCTRTRIIDKISIVHVFGFDLGENGQLKGTALIPQYTMSKNSDEIKLIEEEAVSGDLFVPKMSRHTSTPIEMGKIRVMLFGKNYAEAGIKDMVERFLINPQVGTNIQIAISTDSARETLKTFKKEKSLTLADTLKHNMEGAGLPNSNLHIFLNHFYGKGMDAFVPMITIKEDKIVVEGVGIFKDDKLKLQLSPDESILLSFLIDKRSEGTYTMEDSDHNRTELISVQNFKSDSKWRWEKGKLDLRFQLKMTLTQFPDRFDIKKVEDVMKITKKVEDKLEKDIADLLTTFQEEEVDPIGIGNIVRSKDRSWKREAFYEQYPSIPIDVNVDVEIIHAGLEG</sequence>
<comment type="caution">
    <text evidence="10">The sequence shown here is derived from an EMBL/GenBank/DDBJ whole genome shotgun (WGS) entry which is preliminary data.</text>
</comment>
<keyword evidence="5" id="KW-0472">Membrane</keyword>
<evidence type="ECO:0000259" key="8">
    <source>
        <dbReference type="Pfam" id="PF05504"/>
    </source>
</evidence>
<dbReference type="Pfam" id="PF05504">
    <property type="entry name" value="Spore_GerAC"/>
    <property type="match status" value="1"/>
</dbReference>
<evidence type="ECO:0000256" key="6">
    <source>
        <dbReference type="ARBA" id="ARBA00023139"/>
    </source>
</evidence>
<gene>
    <name evidence="10" type="ORF">J2S19_003984</name>
</gene>
<dbReference type="Gene3D" id="3.30.300.210">
    <property type="entry name" value="Nutrient germinant receptor protein C, domain 3"/>
    <property type="match status" value="1"/>
</dbReference>
<evidence type="ECO:0000259" key="9">
    <source>
        <dbReference type="Pfam" id="PF25198"/>
    </source>
</evidence>
<evidence type="ECO:0000256" key="7">
    <source>
        <dbReference type="ARBA" id="ARBA00023288"/>
    </source>
</evidence>
<evidence type="ECO:0000313" key="11">
    <source>
        <dbReference type="Proteomes" id="UP001234495"/>
    </source>
</evidence>
<evidence type="ECO:0000256" key="5">
    <source>
        <dbReference type="ARBA" id="ARBA00023136"/>
    </source>
</evidence>
<reference evidence="10 11" key="1">
    <citation type="submission" date="2023-07" db="EMBL/GenBank/DDBJ databases">
        <title>Genomic Encyclopedia of Type Strains, Phase IV (KMG-IV): sequencing the most valuable type-strain genomes for metagenomic binning, comparative biology and taxonomic classification.</title>
        <authorList>
            <person name="Goeker M."/>
        </authorList>
    </citation>
    <scope>NUCLEOTIDE SEQUENCE [LARGE SCALE GENOMIC DNA]</scope>
    <source>
        <strain evidence="10 11">DSM 29005</strain>
    </source>
</reference>
<dbReference type="InterPro" id="IPR008844">
    <property type="entry name" value="Spore_GerAC-like"/>
</dbReference>
<evidence type="ECO:0000256" key="2">
    <source>
        <dbReference type="ARBA" id="ARBA00007886"/>
    </source>
</evidence>
<feature type="domain" description="Spore germination protein N-terminal" evidence="9">
    <location>
        <begin position="27"/>
        <end position="190"/>
    </location>
</feature>
<keyword evidence="4" id="KW-0732">Signal</keyword>
<evidence type="ECO:0000256" key="4">
    <source>
        <dbReference type="ARBA" id="ARBA00022729"/>
    </source>
</evidence>
<keyword evidence="7" id="KW-0449">Lipoprotein</keyword>
<evidence type="ECO:0000313" key="10">
    <source>
        <dbReference type="EMBL" id="MDQ0232662.1"/>
    </source>
</evidence>
<dbReference type="InterPro" id="IPR046953">
    <property type="entry name" value="Spore_GerAC-like_C"/>
</dbReference>
<keyword evidence="11" id="KW-1185">Reference proteome</keyword>
<proteinExistence type="inferred from homology"/>
<comment type="subcellular location">
    <subcellularLocation>
        <location evidence="1">Membrane</location>
        <topology evidence="1">Lipid-anchor</topology>
    </subcellularLocation>
</comment>
<keyword evidence="3" id="KW-0309">Germination</keyword>
<evidence type="ECO:0000256" key="1">
    <source>
        <dbReference type="ARBA" id="ARBA00004635"/>
    </source>
</evidence>
<dbReference type="RefSeq" id="WP_307344854.1">
    <property type="nucleotide sequence ID" value="NZ_JAUSUD010000023.1"/>
</dbReference>
<comment type="similarity">
    <text evidence="2">Belongs to the GerABKC lipoprotein family.</text>
</comment>
<dbReference type="InterPro" id="IPR038501">
    <property type="entry name" value="Spore_GerAC_C_sf"/>
</dbReference>
<name>A0ABT9ZK36_9BACI</name>
<dbReference type="InterPro" id="IPR057336">
    <property type="entry name" value="GerAC_N"/>
</dbReference>
<dbReference type="EMBL" id="JAUSUD010000023">
    <property type="protein sequence ID" value="MDQ0232662.1"/>
    <property type="molecule type" value="Genomic_DNA"/>
</dbReference>
<organism evidence="10 11">
    <name type="scientific">Metabacillus malikii</name>
    <dbReference type="NCBI Taxonomy" id="1504265"/>
    <lineage>
        <taxon>Bacteria</taxon>
        <taxon>Bacillati</taxon>
        <taxon>Bacillota</taxon>
        <taxon>Bacilli</taxon>
        <taxon>Bacillales</taxon>
        <taxon>Bacillaceae</taxon>
        <taxon>Metabacillus</taxon>
    </lineage>
</organism>